<gene>
    <name evidence="1" type="ORF">SAMN05443428_10372</name>
</gene>
<dbReference type="Pfam" id="PF12655">
    <property type="entry name" value="CDIF630_02480-like"/>
    <property type="match status" value="1"/>
</dbReference>
<protein>
    <recommendedName>
        <fullName evidence="3">DUF3787 domain-containing protein</fullName>
    </recommendedName>
</protein>
<dbReference type="InterPro" id="IPR024209">
    <property type="entry name" value="CDIF630_02480-like"/>
</dbReference>
<dbReference type="RefSeq" id="WP_078695539.1">
    <property type="nucleotide sequence ID" value="NZ_FUYH01000003.1"/>
</dbReference>
<dbReference type="Proteomes" id="UP000190105">
    <property type="component" value="Unassembled WGS sequence"/>
</dbReference>
<organism evidence="1 2">
    <name type="scientific">Caloramator quimbayensis</name>
    <dbReference type="NCBI Taxonomy" id="1147123"/>
    <lineage>
        <taxon>Bacteria</taxon>
        <taxon>Bacillati</taxon>
        <taxon>Bacillota</taxon>
        <taxon>Clostridia</taxon>
        <taxon>Eubacteriales</taxon>
        <taxon>Clostridiaceae</taxon>
        <taxon>Caloramator</taxon>
    </lineage>
</organism>
<accession>A0A1T4WQ81</accession>
<evidence type="ECO:0008006" key="3">
    <source>
        <dbReference type="Google" id="ProtNLM"/>
    </source>
</evidence>
<dbReference type="AlphaFoldDB" id="A0A1T4WQ81"/>
<evidence type="ECO:0000313" key="1">
    <source>
        <dbReference type="EMBL" id="SKA79476.1"/>
    </source>
</evidence>
<dbReference type="STRING" id="1147123.SAMN05443428_10372"/>
<keyword evidence="2" id="KW-1185">Reference proteome</keyword>
<evidence type="ECO:0000313" key="2">
    <source>
        <dbReference type="Proteomes" id="UP000190105"/>
    </source>
</evidence>
<dbReference type="EMBL" id="FUYH01000003">
    <property type="protein sequence ID" value="SKA79476.1"/>
    <property type="molecule type" value="Genomic_DNA"/>
</dbReference>
<reference evidence="2" key="1">
    <citation type="submission" date="2017-02" db="EMBL/GenBank/DDBJ databases">
        <authorList>
            <person name="Varghese N."/>
            <person name="Submissions S."/>
        </authorList>
    </citation>
    <scope>NUCLEOTIDE SEQUENCE [LARGE SCALE GENOMIC DNA]</scope>
    <source>
        <strain evidence="2">USBA 833</strain>
    </source>
</reference>
<name>A0A1T4WQ81_9CLOT</name>
<dbReference type="OrthoDB" id="1708132at2"/>
<sequence length="53" mass="5997">MTKSKKRFKAEPIEKHTAAPWANILGVKPLSNVSIPDEFNVSEAKDWVDTNEK</sequence>
<proteinExistence type="predicted"/>